<accession>A0ABV4UII7</accession>
<reference evidence="2" key="1">
    <citation type="submission" date="2024-06" db="EMBL/GenBank/DDBJ databases">
        <title>Radixoralia hellwigii gen. nov., sp nov., isolated from a root canal in the human oral cavity.</title>
        <authorList>
            <person name="Bartsch S."/>
            <person name="Wittmer A."/>
            <person name="Schulz A.-K."/>
            <person name="Neumann-Schaal M."/>
            <person name="Wolf J."/>
            <person name="Gronow S."/>
            <person name="Tennert C."/>
            <person name="Haecker G."/>
            <person name="Cieplik F."/>
            <person name="Al-Ahmad A."/>
        </authorList>
    </citation>
    <scope>NUCLEOTIDE SEQUENCE [LARGE SCALE GENOMIC DNA]</scope>
    <source>
        <strain evidence="2">Wk13</strain>
    </source>
</reference>
<dbReference type="Proteomes" id="UP001574673">
    <property type="component" value="Unassembled WGS sequence"/>
</dbReference>
<sequence>MGLTGEKHMFLTMAEISRNRRHAGYAGRIPGIQRLCLAAMLTTLLAACATTDQATGDKAKKETSASGHIQTGQISPQTLRRLRGRKMQQIHDRALNVKAACTFKDVNGGKGRLDLLVEHAEVKRLSAEIGIPKHGVCRFDLPAFTQTSRMPNVELHNPANACLIRLWEQNKGVTIAFHNCRAQCSGDAVDYLWPILVNPRNGRCA</sequence>
<comment type="caution">
    <text evidence="1">The sequence shown here is derived from an EMBL/GenBank/DDBJ whole genome shotgun (WGS) entry which is preliminary data.</text>
</comment>
<gene>
    <name evidence="1" type="ORF">ABCS64_11670</name>
</gene>
<organism evidence="1 2">
    <name type="scientific">Dentiradicibacter hellwigii</name>
    <dbReference type="NCBI Taxonomy" id="3149053"/>
    <lineage>
        <taxon>Bacteria</taxon>
        <taxon>Pseudomonadati</taxon>
        <taxon>Pseudomonadota</taxon>
        <taxon>Betaproteobacteria</taxon>
        <taxon>Rhodocyclales</taxon>
        <taxon>Rhodocyclaceae</taxon>
        <taxon>Dentiradicibacter</taxon>
    </lineage>
</organism>
<proteinExistence type="predicted"/>
<keyword evidence="2" id="KW-1185">Reference proteome</keyword>
<dbReference type="EMBL" id="JBEUWX010000003">
    <property type="protein sequence ID" value="MFA9950975.1"/>
    <property type="molecule type" value="Genomic_DNA"/>
</dbReference>
<evidence type="ECO:0000313" key="2">
    <source>
        <dbReference type="Proteomes" id="UP001574673"/>
    </source>
</evidence>
<protein>
    <recommendedName>
        <fullName evidence="3">Lipoprotein</fullName>
    </recommendedName>
</protein>
<evidence type="ECO:0000313" key="1">
    <source>
        <dbReference type="EMBL" id="MFA9950975.1"/>
    </source>
</evidence>
<evidence type="ECO:0008006" key="3">
    <source>
        <dbReference type="Google" id="ProtNLM"/>
    </source>
</evidence>
<name>A0ABV4UII7_9RHOO</name>